<evidence type="ECO:0000259" key="9">
    <source>
        <dbReference type="PROSITE" id="PS51100"/>
    </source>
</evidence>
<reference evidence="10 11" key="1">
    <citation type="submission" date="2019-06" db="EMBL/GenBank/DDBJ databases">
        <title>Genome analyses of bacteria isolated from kimchi.</title>
        <authorList>
            <person name="Lee S."/>
            <person name="Ahn S."/>
            <person name="Roh S."/>
        </authorList>
    </citation>
    <scope>NUCLEOTIDE SEQUENCE [LARGE SCALE GENOMIC DNA]</scope>
    <source>
        <strain evidence="10 11">CBA3620</strain>
    </source>
</reference>
<evidence type="ECO:0000256" key="5">
    <source>
        <dbReference type="ARBA" id="ARBA00022683"/>
    </source>
</evidence>
<dbReference type="PROSITE" id="PS51100">
    <property type="entry name" value="PTS_EIIB_TYPE_3"/>
    <property type="match status" value="1"/>
</dbReference>
<evidence type="ECO:0000256" key="7">
    <source>
        <dbReference type="PROSITE-ProRule" id="PRU00423"/>
    </source>
</evidence>
<dbReference type="InterPro" id="IPR051819">
    <property type="entry name" value="PTS_sugar-specific_EIIB"/>
</dbReference>
<sequence length="104" mass="11526">MKKALIICAAGMSSSMMAKKTTDYFKEQNVDIEMDAITATEGEEAIRDGNFDLFLISPQTTMYLDNFQKIGQEVGKPVVSIPFNAYIPIPTGIEKMAKLVEDNI</sequence>
<keyword evidence="5" id="KW-0598">Phosphotransferase system</keyword>
<evidence type="ECO:0000313" key="10">
    <source>
        <dbReference type="EMBL" id="QEA33094.1"/>
    </source>
</evidence>
<keyword evidence="4" id="KW-0808">Transferase</keyword>
<dbReference type="PANTHER" id="PTHR34581">
    <property type="entry name" value="PTS SYSTEM N,N'-DIACETYLCHITOBIOSE-SPECIFIC EIIB COMPONENT"/>
    <property type="match status" value="1"/>
</dbReference>
<dbReference type="EMBL" id="CP042374">
    <property type="protein sequence ID" value="QEA33094.1"/>
    <property type="molecule type" value="Genomic_DNA"/>
</dbReference>
<dbReference type="RefSeq" id="WP_014973973.1">
    <property type="nucleotide sequence ID" value="NZ_BPKR01000004.1"/>
</dbReference>
<feature type="domain" description="PTS EIIB type-3" evidence="9">
    <location>
        <begin position="1"/>
        <end position="104"/>
    </location>
</feature>
<dbReference type="Gene3D" id="3.40.50.2300">
    <property type="match status" value="1"/>
</dbReference>
<evidence type="ECO:0000256" key="6">
    <source>
        <dbReference type="ARBA" id="ARBA00022777"/>
    </source>
</evidence>
<organism evidence="10 11">
    <name type="scientific">Leuconostoc carnosum</name>
    <dbReference type="NCBI Taxonomy" id="1252"/>
    <lineage>
        <taxon>Bacteria</taxon>
        <taxon>Bacillati</taxon>
        <taxon>Bacillota</taxon>
        <taxon>Bacilli</taxon>
        <taxon>Lactobacillales</taxon>
        <taxon>Lactobacillaceae</taxon>
        <taxon>Leuconostoc</taxon>
    </lineage>
</organism>
<keyword evidence="1" id="KW-0813">Transport</keyword>
<keyword evidence="2" id="KW-0597">Phosphoprotein</keyword>
<protein>
    <submittedName>
        <fullName evidence="10">PTS cellobiose transporter subunit IIB</fullName>
    </submittedName>
</protein>
<dbReference type="PANTHER" id="PTHR34581:SF2">
    <property type="entry name" value="PTS SYSTEM N,N'-DIACETYLCHITOBIOSE-SPECIFIC EIIB COMPONENT"/>
    <property type="match status" value="1"/>
</dbReference>
<dbReference type="InterPro" id="IPR036095">
    <property type="entry name" value="PTS_EIIB-like_sf"/>
</dbReference>
<dbReference type="SUPFAM" id="SSF52794">
    <property type="entry name" value="PTS system IIB component-like"/>
    <property type="match status" value="1"/>
</dbReference>
<dbReference type="InterPro" id="IPR003501">
    <property type="entry name" value="PTS_EIIB_2/3"/>
</dbReference>
<evidence type="ECO:0000256" key="3">
    <source>
        <dbReference type="ARBA" id="ARBA00022597"/>
    </source>
</evidence>
<accession>A0AAE6M345</accession>
<dbReference type="Proteomes" id="UP000321332">
    <property type="component" value="Chromosome"/>
</dbReference>
<evidence type="ECO:0000256" key="4">
    <source>
        <dbReference type="ARBA" id="ARBA00022679"/>
    </source>
</evidence>
<dbReference type="GeneID" id="61186598"/>
<evidence type="ECO:0000256" key="8">
    <source>
        <dbReference type="SAM" id="SignalP"/>
    </source>
</evidence>
<dbReference type="GO" id="GO:0008982">
    <property type="term" value="F:protein-N(PI)-phosphohistidine-sugar phosphotransferase activity"/>
    <property type="evidence" value="ECO:0007669"/>
    <property type="project" value="InterPro"/>
</dbReference>
<name>A0AAE6M345_LEUCA</name>
<proteinExistence type="predicted"/>
<feature type="signal peptide" evidence="8">
    <location>
        <begin position="1"/>
        <end position="18"/>
    </location>
</feature>
<dbReference type="Pfam" id="PF02302">
    <property type="entry name" value="PTS_IIB"/>
    <property type="match status" value="1"/>
</dbReference>
<dbReference type="OMA" id="FNAYIPI"/>
<keyword evidence="6" id="KW-0418">Kinase</keyword>
<evidence type="ECO:0000256" key="2">
    <source>
        <dbReference type="ARBA" id="ARBA00022553"/>
    </source>
</evidence>
<gene>
    <name evidence="10" type="ORF">FGL89_02500</name>
</gene>
<dbReference type="InterPro" id="IPR013012">
    <property type="entry name" value="PTS_EIIB_3"/>
</dbReference>
<evidence type="ECO:0000256" key="1">
    <source>
        <dbReference type="ARBA" id="ARBA00022448"/>
    </source>
</evidence>
<keyword evidence="8" id="KW-0732">Signal</keyword>
<evidence type="ECO:0000313" key="11">
    <source>
        <dbReference type="Proteomes" id="UP000321332"/>
    </source>
</evidence>
<dbReference type="GO" id="GO:0016301">
    <property type="term" value="F:kinase activity"/>
    <property type="evidence" value="ECO:0007669"/>
    <property type="project" value="UniProtKB-KW"/>
</dbReference>
<dbReference type="AlphaFoldDB" id="A0AAE6M345"/>
<feature type="chain" id="PRO_5042281072" evidence="8">
    <location>
        <begin position="19"/>
        <end position="104"/>
    </location>
</feature>
<dbReference type="GO" id="GO:0009401">
    <property type="term" value="P:phosphoenolpyruvate-dependent sugar phosphotransferase system"/>
    <property type="evidence" value="ECO:0007669"/>
    <property type="project" value="UniProtKB-KW"/>
</dbReference>
<dbReference type="NCBIfam" id="NF007155">
    <property type="entry name" value="PRK09590.1"/>
    <property type="match status" value="1"/>
</dbReference>
<feature type="modified residue" description="Phosphocysteine; by EIIA" evidence="7">
    <location>
        <position position="8"/>
    </location>
</feature>
<keyword evidence="3" id="KW-0762">Sugar transport</keyword>